<keyword evidence="2" id="KW-1185">Reference proteome</keyword>
<protein>
    <recommendedName>
        <fullName evidence="3">Helix-turn-helix domain-containing protein</fullName>
    </recommendedName>
</protein>
<evidence type="ECO:0000313" key="1">
    <source>
        <dbReference type="EMBL" id="GHI56390.1"/>
    </source>
</evidence>
<evidence type="ECO:0008006" key="3">
    <source>
        <dbReference type="Google" id="ProtNLM"/>
    </source>
</evidence>
<accession>A0ABQ3RKJ5</accession>
<sequence>MIELGDARRLSAAAQEVGRLRVGAALEAGQVRTCLQAAEVFGVCERSAGIWWRRYEAVGRESVAAPVRAVRVRAS</sequence>
<gene>
    <name evidence="1" type="ORF">Srubr_62360</name>
</gene>
<evidence type="ECO:0000313" key="2">
    <source>
        <dbReference type="Proteomes" id="UP000646738"/>
    </source>
</evidence>
<name>A0ABQ3RKJ5_STRRR</name>
<proteinExistence type="predicted"/>
<comment type="caution">
    <text evidence="1">The sequence shown here is derived from an EMBL/GenBank/DDBJ whole genome shotgun (WGS) entry which is preliminary data.</text>
</comment>
<dbReference type="EMBL" id="BNEA01000015">
    <property type="protein sequence ID" value="GHI56390.1"/>
    <property type="molecule type" value="Genomic_DNA"/>
</dbReference>
<organism evidence="1 2">
    <name type="scientific">Streptomyces rubradiris</name>
    <name type="common">Streptomyces achromogenes subsp. rubradiris</name>
    <dbReference type="NCBI Taxonomy" id="285531"/>
    <lineage>
        <taxon>Bacteria</taxon>
        <taxon>Bacillati</taxon>
        <taxon>Actinomycetota</taxon>
        <taxon>Actinomycetes</taxon>
        <taxon>Kitasatosporales</taxon>
        <taxon>Streptomycetaceae</taxon>
        <taxon>Streptomyces</taxon>
    </lineage>
</organism>
<reference evidence="2" key="1">
    <citation type="submission" date="2023-07" db="EMBL/GenBank/DDBJ databases">
        <title>Whole genome shotgun sequence of Streptomyces achromogenes subsp. rubradiris NBRC 14000.</title>
        <authorList>
            <person name="Komaki H."/>
            <person name="Tamura T."/>
        </authorList>
    </citation>
    <scope>NUCLEOTIDE SEQUENCE [LARGE SCALE GENOMIC DNA]</scope>
    <source>
        <strain evidence="2">NBRC 14000</strain>
    </source>
</reference>
<dbReference type="Proteomes" id="UP000646738">
    <property type="component" value="Unassembled WGS sequence"/>
</dbReference>